<evidence type="ECO:0000313" key="3">
    <source>
        <dbReference type="Proteomes" id="UP001596233"/>
    </source>
</evidence>
<gene>
    <name evidence="2" type="ORF">ACFP56_00325</name>
</gene>
<keyword evidence="1" id="KW-1133">Transmembrane helix</keyword>
<dbReference type="Proteomes" id="UP001596233">
    <property type="component" value="Unassembled WGS sequence"/>
</dbReference>
<comment type="caution">
    <text evidence="2">The sequence shown here is derived from an EMBL/GenBank/DDBJ whole genome shotgun (WGS) entry which is preliminary data.</text>
</comment>
<feature type="transmembrane region" description="Helical" evidence="1">
    <location>
        <begin position="72"/>
        <end position="92"/>
    </location>
</feature>
<name>A0ABW1UX87_9BACL</name>
<feature type="transmembrane region" description="Helical" evidence="1">
    <location>
        <begin position="6"/>
        <end position="22"/>
    </location>
</feature>
<keyword evidence="1" id="KW-0812">Transmembrane</keyword>
<accession>A0ABW1UX87</accession>
<keyword evidence="3" id="KW-1185">Reference proteome</keyword>
<reference evidence="3" key="1">
    <citation type="journal article" date="2019" name="Int. J. Syst. Evol. Microbiol.">
        <title>The Global Catalogue of Microorganisms (GCM) 10K type strain sequencing project: providing services to taxonomists for standard genome sequencing and annotation.</title>
        <authorList>
            <consortium name="The Broad Institute Genomics Platform"/>
            <consortium name="The Broad Institute Genome Sequencing Center for Infectious Disease"/>
            <person name="Wu L."/>
            <person name="Ma J."/>
        </authorList>
    </citation>
    <scope>NUCLEOTIDE SEQUENCE [LARGE SCALE GENOMIC DNA]</scope>
    <source>
        <strain evidence="3">PCU 280</strain>
    </source>
</reference>
<dbReference type="Pfam" id="PF06961">
    <property type="entry name" value="DUF1294"/>
    <property type="match status" value="1"/>
</dbReference>
<sequence length="94" mass="10736">MENTLLWVVGYVLFLNIYLYWLMGKDKDAAKKNLPRIPERHFFLFSILGGATGAYLGMQAHRHKTQHRKFKIGLPIIIAVQVLLAVCIIVVLSI</sequence>
<dbReference type="InterPro" id="IPR010718">
    <property type="entry name" value="DUF1294"/>
</dbReference>
<protein>
    <submittedName>
        <fullName evidence="2">DUF1294 domain-containing protein</fullName>
    </submittedName>
</protein>
<proteinExistence type="predicted"/>
<evidence type="ECO:0000313" key="2">
    <source>
        <dbReference type="EMBL" id="MFC6331049.1"/>
    </source>
</evidence>
<feature type="transmembrane region" description="Helical" evidence="1">
    <location>
        <begin position="42"/>
        <end position="60"/>
    </location>
</feature>
<organism evidence="2 3">
    <name type="scientific">Paenibacillus septentrionalis</name>
    <dbReference type="NCBI Taxonomy" id="429342"/>
    <lineage>
        <taxon>Bacteria</taxon>
        <taxon>Bacillati</taxon>
        <taxon>Bacillota</taxon>
        <taxon>Bacilli</taxon>
        <taxon>Bacillales</taxon>
        <taxon>Paenibacillaceae</taxon>
        <taxon>Paenibacillus</taxon>
    </lineage>
</organism>
<dbReference type="EMBL" id="JBHSTE010000001">
    <property type="protein sequence ID" value="MFC6331049.1"/>
    <property type="molecule type" value="Genomic_DNA"/>
</dbReference>
<evidence type="ECO:0000256" key="1">
    <source>
        <dbReference type="SAM" id="Phobius"/>
    </source>
</evidence>
<keyword evidence="1" id="KW-0472">Membrane</keyword>
<dbReference type="RefSeq" id="WP_379229864.1">
    <property type="nucleotide sequence ID" value="NZ_JBHSTE010000001.1"/>
</dbReference>